<proteinExistence type="predicted"/>
<keyword evidence="1" id="KW-1133">Transmembrane helix</keyword>
<reference evidence="2 3" key="1">
    <citation type="submission" date="2021-06" db="EMBL/GenBank/DDBJ databases">
        <title>Gemonas diversity in paddy soil.</title>
        <authorList>
            <person name="Liu G."/>
        </authorList>
    </citation>
    <scope>NUCLEOTIDE SEQUENCE [LARGE SCALE GENOMIC DNA]</scope>
    <source>
        <strain evidence="2 3">RG10</strain>
    </source>
</reference>
<evidence type="ECO:0000256" key="1">
    <source>
        <dbReference type="SAM" id="Phobius"/>
    </source>
</evidence>
<dbReference type="EMBL" id="CP076723">
    <property type="protein sequence ID" value="QWV93565.1"/>
    <property type="molecule type" value="Genomic_DNA"/>
</dbReference>
<dbReference type="Proteomes" id="UP000683557">
    <property type="component" value="Chromosome"/>
</dbReference>
<sequence>MNPATIFVISLGIIILFGLLAVLLGPMFGWQIAARNAVFIPFTSRVEARANLREAFSAQGWEVERDEPDEMTARTKPSWRSWGEVVKVKFEDSGATVTSECALPTQAVDYGKNKINLRKLVESLSKNNV</sequence>
<gene>
    <name evidence="2" type="ORF">KP004_20800</name>
</gene>
<organism evidence="2 3">
    <name type="scientific">Geomonas oryzisoli</name>
    <dbReference type="NCBI Taxonomy" id="2847992"/>
    <lineage>
        <taxon>Bacteria</taxon>
        <taxon>Pseudomonadati</taxon>
        <taxon>Thermodesulfobacteriota</taxon>
        <taxon>Desulfuromonadia</taxon>
        <taxon>Geobacterales</taxon>
        <taxon>Geobacteraceae</taxon>
        <taxon>Geomonas</taxon>
    </lineage>
</organism>
<dbReference type="RefSeq" id="WP_216800303.1">
    <property type="nucleotide sequence ID" value="NZ_CP076723.1"/>
</dbReference>
<accession>A0ABX8J532</accession>
<keyword evidence="1" id="KW-0812">Transmembrane</keyword>
<name>A0ABX8J532_9BACT</name>
<evidence type="ECO:0008006" key="4">
    <source>
        <dbReference type="Google" id="ProtNLM"/>
    </source>
</evidence>
<keyword evidence="1" id="KW-0472">Membrane</keyword>
<keyword evidence="3" id="KW-1185">Reference proteome</keyword>
<evidence type="ECO:0000313" key="3">
    <source>
        <dbReference type="Proteomes" id="UP000683557"/>
    </source>
</evidence>
<feature type="transmembrane region" description="Helical" evidence="1">
    <location>
        <begin position="6"/>
        <end position="25"/>
    </location>
</feature>
<evidence type="ECO:0000313" key="2">
    <source>
        <dbReference type="EMBL" id="QWV93565.1"/>
    </source>
</evidence>
<protein>
    <recommendedName>
        <fullName evidence="4">DUF1499 domain-containing protein</fullName>
    </recommendedName>
</protein>